<evidence type="ECO:0000313" key="12">
    <source>
        <dbReference type="Proteomes" id="UP000003744"/>
    </source>
</evidence>
<keyword evidence="2" id="KW-0489">Methyltransferase</keyword>
<accession>C2CJJ8</accession>
<reference evidence="11 12" key="1">
    <citation type="submission" date="2009-01" db="EMBL/GenBank/DDBJ databases">
        <authorList>
            <person name="Qin X."/>
            <person name="Bachman B."/>
            <person name="Battles P."/>
            <person name="Bell A."/>
            <person name="Bess C."/>
            <person name="Bickham C."/>
            <person name="Chaboub L."/>
            <person name="Chen D."/>
            <person name="Coyle M."/>
            <person name="Deiros D.R."/>
            <person name="Dinh H."/>
            <person name="Forbes L."/>
            <person name="Fowler G."/>
            <person name="Francisco L."/>
            <person name="Fu Q."/>
            <person name="Gubbala S."/>
            <person name="Hale W."/>
            <person name="Han Y."/>
            <person name="Hemphill L."/>
            <person name="Highlander S.K."/>
            <person name="Hirani K."/>
            <person name="Hogues M."/>
            <person name="Jackson L."/>
            <person name="Jakkamsetti A."/>
            <person name="Javaid M."/>
            <person name="Jiang H."/>
            <person name="Korchina V."/>
            <person name="Kovar C."/>
            <person name="Lara F."/>
            <person name="Lee S."/>
            <person name="Mata R."/>
            <person name="Mathew T."/>
            <person name="Moen C."/>
            <person name="Morales K."/>
            <person name="Munidasa M."/>
            <person name="Nazareth L."/>
            <person name="Ngo R."/>
            <person name="Nguyen L."/>
            <person name="Okwuonu G."/>
            <person name="Ongeri F."/>
            <person name="Patil S."/>
            <person name="Petrosino J."/>
            <person name="Pham C."/>
            <person name="Pham P."/>
            <person name="Pu L.-L."/>
            <person name="Puazo M."/>
            <person name="Raj R."/>
            <person name="Reid J."/>
            <person name="Rouhana J."/>
            <person name="Saada N."/>
            <person name="Shang Y."/>
            <person name="Simmons D."/>
            <person name="Thornton R."/>
            <person name="Warren J."/>
            <person name="Weissenberger G."/>
            <person name="Zhang J."/>
            <person name="Zhang L."/>
            <person name="Zhou C."/>
            <person name="Zhu D."/>
            <person name="Muzny D."/>
            <person name="Worley K."/>
            <person name="Gibbs R."/>
        </authorList>
    </citation>
    <scope>NUCLEOTIDE SEQUENCE [LARGE SCALE GENOMIC DNA]</scope>
    <source>
        <strain evidence="11 12">ATCC 35098</strain>
    </source>
</reference>
<proteinExistence type="predicted"/>
<evidence type="ECO:0000259" key="9">
    <source>
        <dbReference type="Pfam" id="PF20467"/>
    </source>
</evidence>
<feature type="domain" description="MmeI-like target recognition" evidence="8">
    <location>
        <begin position="645"/>
        <end position="847"/>
    </location>
</feature>
<feature type="domain" description="MmeI-like C-terminal" evidence="9">
    <location>
        <begin position="849"/>
        <end position="926"/>
    </location>
</feature>
<dbReference type="InterPro" id="IPR029063">
    <property type="entry name" value="SAM-dependent_MTases_sf"/>
</dbReference>
<dbReference type="EMBL" id="ACGC01000114">
    <property type="protein sequence ID" value="EEI82291.1"/>
    <property type="molecule type" value="Genomic_DNA"/>
</dbReference>
<keyword evidence="3" id="KW-0808">Transferase</keyword>
<dbReference type="InterPro" id="IPR046817">
    <property type="entry name" value="MmeI_N"/>
</dbReference>
<dbReference type="RefSeq" id="WP_004836550.1">
    <property type="nucleotide sequence ID" value="NZ_GG666296.1"/>
</dbReference>
<gene>
    <name evidence="11" type="ORF">HMPREF0077_1658</name>
</gene>
<protein>
    <recommendedName>
        <fullName evidence="1">site-specific DNA-methyltransferase (adenine-specific)</fullName>
        <ecNumber evidence="1">2.1.1.72</ecNumber>
    </recommendedName>
</protein>
<dbReference type="GO" id="GO:0009007">
    <property type="term" value="F:site-specific DNA-methyltransferase (adenine-specific) activity"/>
    <property type="evidence" value="ECO:0007669"/>
    <property type="project" value="UniProtKB-EC"/>
</dbReference>
<dbReference type="SUPFAM" id="SSF53335">
    <property type="entry name" value="S-adenosyl-L-methionine-dependent methyltransferases"/>
    <property type="match status" value="1"/>
</dbReference>
<dbReference type="PANTHER" id="PTHR33841">
    <property type="entry name" value="DNA METHYLTRANSFERASE YEEA-RELATED"/>
    <property type="match status" value="1"/>
</dbReference>
<dbReference type="PANTHER" id="PTHR33841:SF1">
    <property type="entry name" value="DNA METHYLTRANSFERASE A"/>
    <property type="match status" value="1"/>
</dbReference>
<dbReference type="Gene3D" id="3.40.50.150">
    <property type="entry name" value="Vaccinia Virus protein VP39"/>
    <property type="match status" value="1"/>
</dbReference>
<dbReference type="REBASE" id="21623">
    <property type="entry name" value="AteTI"/>
</dbReference>
<dbReference type="eggNOG" id="COG1002">
    <property type="taxonomic scope" value="Bacteria"/>
</dbReference>
<dbReference type="InterPro" id="IPR046820">
    <property type="entry name" value="MmeI_TRD"/>
</dbReference>
<evidence type="ECO:0000256" key="5">
    <source>
        <dbReference type="SAM" id="Coils"/>
    </source>
</evidence>
<dbReference type="Proteomes" id="UP000003744">
    <property type="component" value="Unassembled WGS sequence"/>
</dbReference>
<dbReference type="InterPro" id="IPR050953">
    <property type="entry name" value="N4_N6_ade-DNA_methylase"/>
</dbReference>
<feature type="domain" description="MmeI-like N-terminal" evidence="6">
    <location>
        <begin position="9"/>
        <end position="184"/>
    </location>
</feature>
<evidence type="ECO:0000256" key="2">
    <source>
        <dbReference type="ARBA" id="ARBA00022603"/>
    </source>
</evidence>
<dbReference type="Pfam" id="PF20466">
    <property type="entry name" value="MmeI_TRD"/>
    <property type="match status" value="1"/>
</dbReference>
<feature type="domain" description="MmeI-like DNA-methyltransferase" evidence="10">
    <location>
        <begin position="359"/>
        <end position="628"/>
    </location>
</feature>
<feature type="domain" description="MmeI-like helicase spacer" evidence="7">
    <location>
        <begin position="197"/>
        <end position="273"/>
    </location>
</feature>
<dbReference type="EC" id="2.1.1.72" evidence="1"/>
<dbReference type="Pfam" id="PF20464">
    <property type="entry name" value="MmeI_N"/>
    <property type="match status" value="1"/>
</dbReference>
<comment type="caution">
    <text evidence="11">The sequence shown here is derived from an EMBL/GenBank/DDBJ whole genome shotgun (WGS) entry which is preliminary data.</text>
</comment>
<dbReference type="Pfam" id="PF20473">
    <property type="entry name" value="MmeI_Mtase"/>
    <property type="match status" value="1"/>
</dbReference>
<dbReference type="Pfam" id="PF20467">
    <property type="entry name" value="MmeI_C"/>
    <property type="match status" value="1"/>
</dbReference>
<evidence type="ECO:0000256" key="4">
    <source>
        <dbReference type="ARBA" id="ARBA00047942"/>
    </source>
</evidence>
<dbReference type="Pfam" id="PF20465">
    <property type="entry name" value="MmeI_hel"/>
    <property type="match status" value="1"/>
</dbReference>
<evidence type="ECO:0000256" key="1">
    <source>
        <dbReference type="ARBA" id="ARBA00011900"/>
    </source>
</evidence>
<keyword evidence="5" id="KW-0175">Coiled coil</keyword>
<dbReference type="HOGENOM" id="CLU_005831_3_0_9"/>
<sequence length="934" mass="108058">MKLSEQKIRAKEFSQRWANTGDEKSESQKFWLDLLENVLGVKDPYSYIDFETRVKLDNTSFIDGYIEKTHVLIEQKSSKKALDKAIEQSDGSYLTPFQQAKRYSTELPYSQRPRWIITSNFKEFYIYDMEKPTGEPEKIRLKDLENEIYRLNFLVREEEDFIKKETQISIEAGEIVASIYEALLMEYKNPESEKTLHSLNILCVRLVFCLYAEDAGLFGNKNMFHDYLNKYKDTNPRTALINIFRILNQKEEDRDPYEDKDLLAFPYVNGGLFSDMDIEIPRLNPNIVDIILNRASLGFDWSEISPTIFGSVFESTLNPETRRTGGMHYTSIKNIHKLIDPLFLDDLKEEFEEIKEIAQVKQKKQRLEELHNKIANLKFLDPAAGSGNFLTEIYISLRKLENKIIEEKIRKKDVISISFIDESSEELENPIRVNLGQFYGIEINDFAVTVARTALWISEDQMMKETMNIIHQKMDILPLKSYANIVEANALTMDWNDLVKAEELDYIMGNPPFVGARLMDKEQRKDLEIVFGSKYKNIGMLDYVTGWYKKAFDYIKATKIKVAFVSTSSISEGEMVGYLWKPLFENGLNIVFAHESFKWISEASDMAQVYVVIIGFKDGIFDEKKYLYSNNSVKSVANINAYLKDAPNVFVERIRKPIFDVPKMHKGCQPTDGGNLIIEADELEAFLKKEPKAKKFIKKLIGAREFINNKDRYCLWLVDATPSELRAMPLVMERIRKTKEMRLAANSKGTQKLAETPHLFRETYNYKAFIAIPRVSSSNRKYIPIGLLRDDVIATDALLIANSINLYEFGVISSNVHMGWMRVISGRLKNDYRYSAGIVYNNFPWPSPNEKQREKIEKTAQKILDARALYPSSSLADLYDDLTMPAELRKAHMLNDKAVMEAYGFDWRTMTESECVAELMKMYKALLGDDDGSF</sequence>
<evidence type="ECO:0000259" key="7">
    <source>
        <dbReference type="Pfam" id="PF20465"/>
    </source>
</evidence>
<comment type="catalytic activity">
    <reaction evidence="4">
        <text>a 2'-deoxyadenosine in DNA + S-adenosyl-L-methionine = an N(6)-methyl-2'-deoxyadenosine in DNA + S-adenosyl-L-homocysteine + H(+)</text>
        <dbReference type="Rhea" id="RHEA:15197"/>
        <dbReference type="Rhea" id="RHEA-COMP:12418"/>
        <dbReference type="Rhea" id="RHEA-COMP:12419"/>
        <dbReference type="ChEBI" id="CHEBI:15378"/>
        <dbReference type="ChEBI" id="CHEBI:57856"/>
        <dbReference type="ChEBI" id="CHEBI:59789"/>
        <dbReference type="ChEBI" id="CHEBI:90615"/>
        <dbReference type="ChEBI" id="CHEBI:90616"/>
        <dbReference type="EC" id="2.1.1.72"/>
    </reaction>
</comment>
<evidence type="ECO:0000259" key="6">
    <source>
        <dbReference type="Pfam" id="PF20464"/>
    </source>
</evidence>
<dbReference type="AlphaFoldDB" id="C2CJJ8"/>
<name>C2CJJ8_9FIRM</name>
<dbReference type="InterPro" id="IPR046816">
    <property type="entry name" value="MmeI_Mtase"/>
</dbReference>
<evidence type="ECO:0000256" key="3">
    <source>
        <dbReference type="ARBA" id="ARBA00022679"/>
    </source>
</evidence>
<dbReference type="PRINTS" id="PR00507">
    <property type="entry name" value="N12N6MTFRASE"/>
</dbReference>
<dbReference type="InterPro" id="IPR046819">
    <property type="entry name" value="MmeI_hel"/>
</dbReference>
<evidence type="ECO:0000259" key="8">
    <source>
        <dbReference type="Pfam" id="PF20466"/>
    </source>
</evidence>
<feature type="coiled-coil region" evidence="5">
    <location>
        <begin position="344"/>
        <end position="380"/>
    </location>
</feature>
<evidence type="ECO:0000313" key="11">
    <source>
        <dbReference type="EMBL" id="EEI82291.1"/>
    </source>
</evidence>
<dbReference type="InterPro" id="IPR046818">
    <property type="entry name" value="MmeI_C"/>
</dbReference>
<dbReference type="GO" id="GO:0032259">
    <property type="term" value="P:methylation"/>
    <property type="evidence" value="ECO:0007669"/>
    <property type="project" value="UniProtKB-KW"/>
</dbReference>
<organism evidence="11 12">
    <name type="scientific">Anaerococcus tetradius ATCC 35098</name>
    <dbReference type="NCBI Taxonomy" id="525255"/>
    <lineage>
        <taxon>Bacteria</taxon>
        <taxon>Bacillati</taxon>
        <taxon>Bacillota</taxon>
        <taxon>Tissierellia</taxon>
        <taxon>Tissierellales</taxon>
        <taxon>Peptoniphilaceae</taxon>
        <taxon>Anaerococcus</taxon>
    </lineage>
</organism>
<evidence type="ECO:0000259" key="10">
    <source>
        <dbReference type="Pfam" id="PF20473"/>
    </source>
</evidence>